<comment type="caution">
    <text evidence="1">The sequence shown here is derived from an EMBL/GenBank/DDBJ whole genome shotgun (WGS) entry which is preliminary data.</text>
</comment>
<keyword evidence="2" id="KW-1185">Reference proteome</keyword>
<gene>
    <name evidence="1" type="ORF">DLAC_09837</name>
</gene>
<reference evidence="1 2" key="1">
    <citation type="submission" date="2015-12" db="EMBL/GenBank/DDBJ databases">
        <title>Dictyostelia acquired genes for synthesis and detection of signals that induce cell-type specialization by lateral gene transfer from prokaryotes.</title>
        <authorList>
            <person name="Gloeckner G."/>
            <person name="Schaap P."/>
        </authorList>
    </citation>
    <scope>NUCLEOTIDE SEQUENCE [LARGE SCALE GENOMIC DNA]</scope>
    <source>
        <strain evidence="1 2">TK</strain>
    </source>
</reference>
<evidence type="ECO:0000313" key="2">
    <source>
        <dbReference type="Proteomes" id="UP000076078"/>
    </source>
</evidence>
<dbReference type="InParanoid" id="A0A151Z7C5"/>
<dbReference type="Proteomes" id="UP000076078">
    <property type="component" value="Unassembled WGS sequence"/>
</dbReference>
<organism evidence="1 2">
    <name type="scientific">Tieghemostelium lacteum</name>
    <name type="common">Slime mold</name>
    <name type="synonym">Dictyostelium lacteum</name>
    <dbReference type="NCBI Taxonomy" id="361077"/>
    <lineage>
        <taxon>Eukaryota</taxon>
        <taxon>Amoebozoa</taxon>
        <taxon>Evosea</taxon>
        <taxon>Eumycetozoa</taxon>
        <taxon>Dictyostelia</taxon>
        <taxon>Dictyosteliales</taxon>
        <taxon>Raperosteliaceae</taxon>
        <taxon>Tieghemostelium</taxon>
    </lineage>
</organism>
<dbReference type="EMBL" id="LODT01000039">
    <property type="protein sequence ID" value="KYQ89862.1"/>
    <property type="molecule type" value="Genomic_DNA"/>
</dbReference>
<keyword evidence="1" id="KW-0347">Helicase</keyword>
<proteinExistence type="predicted"/>
<sequence>MIFSNYLYLYILEFLAKFDSNYEYTYHFIKKFRLVSIQWNKEIIPKIRYPICDLPVSFSKRPNIKKVKLLMSVNIQFKIGVQDHLILDIYIDQISKHVAEILCRQAPQRETLDKFENLKKLYLNVEIGLGDSSPYDLKEYQEKGVIIDMMHKTQKIPQNSDPLEYWETMFGNRYKSVSLRNIHSSIEGYLQRHPMIYIEELTLEYIEISKESLFCLIDCLVAPLSVEYDQITFTDEKPPKFDEIIERVAMSRSAKTLEELYFVFPELRTSHETLSKNLPLITNLRLLSLIMIPDQDFSRSDNIILHENTYDIRVEKLKYKDYSKSNPQTLMYQFRDHKALNIYMTSCILSPYDSDIIHSEISQSIVHISAFTNDTDPKHVQFTNQMIQCNWENCDKIRLLNQLDGTKMNAKTFHLSLYIESLQLNSNLTKIHFEGLGSDDLLLFLRANHPTIRCVKVFNIYFKKYYKVKNIADDDEVEVEEEDNDDNEEGDYKNRQNIKITEQYKFDFINLLQHNQTLEKLKIITDNLSYDRRVENIDFMIPILRQNRTLIKLILPFNCDTDPTPTQLLDLETILQSNTIISSLNLQSRKSIFLLNKYLRKEI</sequence>
<accession>A0A151Z7C5</accession>
<keyword evidence="1" id="KW-0547">Nucleotide-binding</keyword>
<protein>
    <submittedName>
        <fullName evidence="1">Putative RNA helicase</fullName>
    </submittedName>
</protein>
<keyword evidence="1" id="KW-0378">Hydrolase</keyword>
<evidence type="ECO:0000313" key="1">
    <source>
        <dbReference type="EMBL" id="KYQ89862.1"/>
    </source>
</evidence>
<keyword evidence="1" id="KW-0067">ATP-binding</keyword>
<dbReference type="AlphaFoldDB" id="A0A151Z7C5"/>
<dbReference type="GO" id="GO:0004386">
    <property type="term" value="F:helicase activity"/>
    <property type="evidence" value="ECO:0007669"/>
    <property type="project" value="UniProtKB-KW"/>
</dbReference>
<name>A0A151Z7C5_TIELA</name>